<name>A0A8T1NMR6_CARIL</name>
<gene>
    <name evidence="1" type="ORF">CIPAW_12G011000</name>
</gene>
<comment type="caution">
    <text evidence="1">The sequence shown here is derived from an EMBL/GenBank/DDBJ whole genome shotgun (WGS) entry which is preliminary data.</text>
</comment>
<dbReference type="EMBL" id="CM031820">
    <property type="protein sequence ID" value="KAG6632909.1"/>
    <property type="molecule type" value="Genomic_DNA"/>
</dbReference>
<reference evidence="1" key="1">
    <citation type="submission" date="2020-12" db="EMBL/GenBank/DDBJ databases">
        <title>WGS assembly of Carya illinoinensis cv. Pawnee.</title>
        <authorList>
            <person name="Platts A."/>
            <person name="Shu S."/>
            <person name="Wright S."/>
            <person name="Barry K."/>
            <person name="Edger P."/>
            <person name="Pires J.C."/>
            <person name="Schmutz J."/>
        </authorList>
    </citation>
    <scope>NUCLEOTIDE SEQUENCE</scope>
    <source>
        <tissue evidence="1">Leaf</tissue>
    </source>
</reference>
<proteinExistence type="predicted"/>
<evidence type="ECO:0000313" key="2">
    <source>
        <dbReference type="Proteomes" id="UP000811609"/>
    </source>
</evidence>
<dbReference type="AlphaFoldDB" id="A0A8T1NMR6"/>
<protein>
    <submittedName>
        <fullName evidence="1">Uncharacterized protein</fullName>
    </submittedName>
</protein>
<dbReference type="EMBL" id="CM031820">
    <property type="protein sequence ID" value="KAG6632908.1"/>
    <property type="molecule type" value="Genomic_DNA"/>
</dbReference>
<accession>A0A8T1NMR6</accession>
<sequence length="80" mass="9219">MTRPPSLFCSVLYLPPLFCELNFLQILHLLLAPTMCTHRFAKENRHPEICGHAVKFIKNKKIWGVVKSLSLQPYANPRSN</sequence>
<evidence type="ECO:0000313" key="1">
    <source>
        <dbReference type="EMBL" id="KAG6632909.1"/>
    </source>
</evidence>
<keyword evidence="2" id="KW-1185">Reference proteome</keyword>
<organism evidence="1 2">
    <name type="scientific">Carya illinoinensis</name>
    <name type="common">Pecan</name>
    <dbReference type="NCBI Taxonomy" id="32201"/>
    <lineage>
        <taxon>Eukaryota</taxon>
        <taxon>Viridiplantae</taxon>
        <taxon>Streptophyta</taxon>
        <taxon>Embryophyta</taxon>
        <taxon>Tracheophyta</taxon>
        <taxon>Spermatophyta</taxon>
        <taxon>Magnoliopsida</taxon>
        <taxon>eudicotyledons</taxon>
        <taxon>Gunneridae</taxon>
        <taxon>Pentapetalae</taxon>
        <taxon>rosids</taxon>
        <taxon>fabids</taxon>
        <taxon>Fagales</taxon>
        <taxon>Juglandaceae</taxon>
        <taxon>Carya</taxon>
    </lineage>
</organism>
<dbReference type="Proteomes" id="UP000811609">
    <property type="component" value="Chromosome 12"/>
</dbReference>